<dbReference type="Pfam" id="PF11196">
    <property type="entry name" value="DUF2834"/>
    <property type="match status" value="1"/>
</dbReference>
<dbReference type="OrthoDB" id="2126185at2759"/>
<dbReference type="InterPro" id="IPR021362">
    <property type="entry name" value="DUF2834"/>
</dbReference>
<feature type="transmembrane region" description="Helical" evidence="2">
    <location>
        <begin position="12"/>
        <end position="29"/>
    </location>
</feature>
<evidence type="ECO:0000256" key="2">
    <source>
        <dbReference type="SAM" id="Phobius"/>
    </source>
</evidence>
<feature type="transmembrane region" description="Helical" evidence="2">
    <location>
        <begin position="260"/>
        <end position="281"/>
    </location>
</feature>
<sequence>MEWSQELLPLLGYSLLIIVLVVLISPNLLRPSSPSPALRRGDGGRSRGTSSNGSSSTCYLVLAILSLAFTWAYMFKYFQRSFEDAGTSPNCLPCAEEAARAGSKASHYTIKEWLASTSLFVEAWHQVCATPRAWWWSQVLCAWTVGPLTAFWYFEGQRHQIRRVWAFMLLGQVVAISFAQNLFFLALSLSPLPPSPRSFTPSPLLIWSTLLSFLTIALVPSTIHKPTFLPNLLLMHVLLILPLIPRFSRTHRKSSLFTPSTLYVLYSLLSLFLQYTTYLTLPSQSVQSPLHLLSSTVQTLSSHPAQSSISYDVVFASISMLTFILLEERKNRSFVDWIGFVGMVMTTPFLGIATTSGFWLARRERAIAKRFEKGKAKEVEGGVGKLE</sequence>
<keyword evidence="4" id="KW-1185">Reference proteome</keyword>
<feature type="transmembrane region" description="Helical" evidence="2">
    <location>
        <begin position="338"/>
        <end position="361"/>
    </location>
</feature>
<protein>
    <submittedName>
        <fullName evidence="3">BQ2448_5438 protein</fullName>
    </submittedName>
</protein>
<gene>
    <name evidence="3" type="ORF">BQ2448_5438</name>
</gene>
<proteinExistence type="predicted"/>
<evidence type="ECO:0000313" key="4">
    <source>
        <dbReference type="Proteomes" id="UP000198372"/>
    </source>
</evidence>
<keyword evidence="2" id="KW-1133">Transmembrane helix</keyword>
<dbReference type="EMBL" id="FMSP01000002">
    <property type="protein sequence ID" value="SCV67827.1"/>
    <property type="molecule type" value="Genomic_DNA"/>
</dbReference>
<keyword evidence="2" id="KW-0472">Membrane</keyword>
<keyword evidence="2" id="KW-0812">Transmembrane</keyword>
<feature type="transmembrane region" description="Helical" evidence="2">
    <location>
        <begin position="57"/>
        <end position="75"/>
    </location>
</feature>
<feature type="region of interest" description="Disordered" evidence="1">
    <location>
        <begin position="33"/>
        <end position="55"/>
    </location>
</feature>
<accession>A0A238F460</accession>
<dbReference type="AlphaFoldDB" id="A0A238F460"/>
<feature type="transmembrane region" description="Helical" evidence="2">
    <location>
        <begin position="204"/>
        <end position="221"/>
    </location>
</feature>
<dbReference type="Proteomes" id="UP000198372">
    <property type="component" value="Unassembled WGS sequence"/>
</dbReference>
<organism evidence="3 4">
    <name type="scientific">Microbotryum intermedium</name>
    <dbReference type="NCBI Taxonomy" id="269621"/>
    <lineage>
        <taxon>Eukaryota</taxon>
        <taxon>Fungi</taxon>
        <taxon>Dikarya</taxon>
        <taxon>Basidiomycota</taxon>
        <taxon>Pucciniomycotina</taxon>
        <taxon>Microbotryomycetes</taxon>
        <taxon>Microbotryales</taxon>
        <taxon>Microbotryaceae</taxon>
        <taxon>Microbotryum</taxon>
    </lineage>
</organism>
<reference evidence="4" key="1">
    <citation type="submission" date="2016-09" db="EMBL/GenBank/DDBJ databases">
        <authorList>
            <person name="Jeantristanb JTB J.-T."/>
            <person name="Ricardo R."/>
        </authorList>
    </citation>
    <scope>NUCLEOTIDE SEQUENCE [LARGE SCALE GENOMIC DNA]</scope>
</reference>
<name>A0A238F460_9BASI</name>
<feature type="transmembrane region" description="Helical" evidence="2">
    <location>
        <begin position="166"/>
        <end position="192"/>
    </location>
</feature>
<evidence type="ECO:0000313" key="3">
    <source>
        <dbReference type="EMBL" id="SCV67827.1"/>
    </source>
</evidence>
<evidence type="ECO:0000256" key="1">
    <source>
        <dbReference type="SAM" id="MobiDB-lite"/>
    </source>
</evidence>